<gene>
    <name evidence="5" type="primary">fixJ_1</name>
    <name evidence="5" type="ORF">Pla52n_12750</name>
</gene>
<dbReference type="SMART" id="SM00421">
    <property type="entry name" value="HTH_LUXR"/>
    <property type="match status" value="1"/>
</dbReference>
<evidence type="ECO:0000259" key="4">
    <source>
        <dbReference type="PROSITE" id="PS50043"/>
    </source>
</evidence>
<evidence type="ECO:0000313" key="6">
    <source>
        <dbReference type="Proteomes" id="UP000320176"/>
    </source>
</evidence>
<proteinExistence type="predicted"/>
<dbReference type="GO" id="GO:0006355">
    <property type="term" value="P:regulation of DNA-templated transcription"/>
    <property type="evidence" value="ECO:0007669"/>
    <property type="project" value="InterPro"/>
</dbReference>
<dbReference type="Proteomes" id="UP000320176">
    <property type="component" value="Unassembled WGS sequence"/>
</dbReference>
<keyword evidence="3" id="KW-0804">Transcription</keyword>
<dbReference type="Pfam" id="PF00196">
    <property type="entry name" value="GerE"/>
    <property type="match status" value="1"/>
</dbReference>
<dbReference type="InterPro" id="IPR016032">
    <property type="entry name" value="Sig_transdc_resp-reg_C-effctor"/>
</dbReference>
<organism evidence="5 6">
    <name type="scientific">Stieleria varia</name>
    <dbReference type="NCBI Taxonomy" id="2528005"/>
    <lineage>
        <taxon>Bacteria</taxon>
        <taxon>Pseudomonadati</taxon>
        <taxon>Planctomycetota</taxon>
        <taxon>Planctomycetia</taxon>
        <taxon>Pirellulales</taxon>
        <taxon>Pirellulaceae</taxon>
        <taxon>Stieleria</taxon>
    </lineage>
</organism>
<dbReference type="InterPro" id="IPR036388">
    <property type="entry name" value="WH-like_DNA-bd_sf"/>
</dbReference>
<evidence type="ECO:0000256" key="2">
    <source>
        <dbReference type="ARBA" id="ARBA00023125"/>
    </source>
</evidence>
<dbReference type="InterPro" id="IPR000792">
    <property type="entry name" value="Tscrpt_reg_LuxR_C"/>
</dbReference>
<evidence type="ECO:0000256" key="3">
    <source>
        <dbReference type="ARBA" id="ARBA00023163"/>
    </source>
</evidence>
<evidence type="ECO:0000256" key="1">
    <source>
        <dbReference type="ARBA" id="ARBA00023015"/>
    </source>
</evidence>
<accession>A0A5C6B1V9</accession>
<dbReference type="GO" id="GO:0003677">
    <property type="term" value="F:DNA binding"/>
    <property type="evidence" value="ECO:0007669"/>
    <property type="project" value="UniProtKB-KW"/>
</dbReference>
<dbReference type="EMBL" id="SJPN01000002">
    <property type="protein sequence ID" value="TWU05561.1"/>
    <property type="molecule type" value="Genomic_DNA"/>
</dbReference>
<feature type="domain" description="HTH luxR-type" evidence="4">
    <location>
        <begin position="131"/>
        <end position="195"/>
    </location>
</feature>
<evidence type="ECO:0000313" key="5">
    <source>
        <dbReference type="EMBL" id="TWU05561.1"/>
    </source>
</evidence>
<dbReference type="PANTHER" id="PTHR44688:SF16">
    <property type="entry name" value="DNA-BINDING TRANSCRIPTIONAL ACTIVATOR DEVR_DOSR"/>
    <property type="match status" value="1"/>
</dbReference>
<comment type="caution">
    <text evidence="5">The sequence shown here is derived from an EMBL/GenBank/DDBJ whole genome shotgun (WGS) entry which is preliminary data.</text>
</comment>
<reference evidence="5 6" key="1">
    <citation type="submission" date="2019-02" db="EMBL/GenBank/DDBJ databases">
        <title>Deep-cultivation of Planctomycetes and their phenomic and genomic characterization uncovers novel biology.</title>
        <authorList>
            <person name="Wiegand S."/>
            <person name="Jogler M."/>
            <person name="Boedeker C."/>
            <person name="Pinto D."/>
            <person name="Vollmers J."/>
            <person name="Rivas-Marin E."/>
            <person name="Kohn T."/>
            <person name="Peeters S.H."/>
            <person name="Heuer A."/>
            <person name="Rast P."/>
            <person name="Oberbeckmann S."/>
            <person name="Bunk B."/>
            <person name="Jeske O."/>
            <person name="Meyerdierks A."/>
            <person name="Storesund J.E."/>
            <person name="Kallscheuer N."/>
            <person name="Luecker S."/>
            <person name="Lage O.M."/>
            <person name="Pohl T."/>
            <person name="Merkel B.J."/>
            <person name="Hornburger P."/>
            <person name="Mueller R.-W."/>
            <person name="Bruemmer F."/>
            <person name="Labrenz M."/>
            <person name="Spormann A.M."/>
            <person name="Op Den Camp H."/>
            <person name="Overmann J."/>
            <person name="Amann R."/>
            <person name="Jetten M.S.M."/>
            <person name="Mascher T."/>
            <person name="Medema M.H."/>
            <person name="Devos D.P."/>
            <person name="Kaster A.-K."/>
            <person name="Ovreas L."/>
            <person name="Rohde M."/>
            <person name="Galperin M.Y."/>
            <person name="Jogler C."/>
        </authorList>
    </citation>
    <scope>NUCLEOTIDE SEQUENCE [LARGE SCALE GENOMIC DNA]</scope>
    <source>
        <strain evidence="5 6">Pla52n</strain>
    </source>
</reference>
<keyword evidence="6" id="KW-1185">Reference proteome</keyword>
<dbReference type="PROSITE" id="PS00622">
    <property type="entry name" value="HTH_LUXR_1"/>
    <property type="match status" value="1"/>
</dbReference>
<dbReference type="InterPro" id="IPR011006">
    <property type="entry name" value="CheY-like_superfamily"/>
</dbReference>
<dbReference type="PROSITE" id="PS50043">
    <property type="entry name" value="HTH_LUXR_2"/>
    <property type="match status" value="1"/>
</dbReference>
<dbReference type="Gene3D" id="1.10.10.10">
    <property type="entry name" value="Winged helix-like DNA-binding domain superfamily/Winged helix DNA-binding domain"/>
    <property type="match status" value="1"/>
</dbReference>
<dbReference type="AlphaFoldDB" id="A0A5C6B1V9"/>
<protein>
    <submittedName>
        <fullName evidence="5">Transcriptional regulatory protein FixJ</fullName>
    </submittedName>
</protein>
<dbReference type="PRINTS" id="PR00038">
    <property type="entry name" value="HTHLUXR"/>
</dbReference>
<keyword evidence="1" id="KW-0805">Transcription regulation</keyword>
<dbReference type="SUPFAM" id="SSF46894">
    <property type="entry name" value="C-terminal effector domain of the bipartite response regulators"/>
    <property type="match status" value="1"/>
</dbReference>
<name>A0A5C6B1V9_9BACT</name>
<dbReference type="PANTHER" id="PTHR44688">
    <property type="entry name" value="DNA-BINDING TRANSCRIPTIONAL ACTIVATOR DEVR_DOSR"/>
    <property type="match status" value="1"/>
</dbReference>
<dbReference type="SUPFAM" id="SSF52172">
    <property type="entry name" value="CheY-like"/>
    <property type="match status" value="1"/>
</dbReference>
<keyword evidence="2" id="KW-0238">DNA-binding</keyword>
<sequence length="195" mass="21674">MVAARPIAVVLKSDRLSLATLPDALPFQLVEVDTWEEAIDRLSRFRAGCCLVDFDTHRDDVIGEIARISSSGIRLSIVACCTNMSPADIRQAIRAGCFELTGFPLDHEALSLSVQRAIEHDTNGIDSPCEVRSRLSTLTPREREIMNMFLEGANTKGIAKRLSVTKQTIDKHRKSACEKMQAPNFIRVACQLYRA</sequence>
<dbReference type="Gene3D" id="3.40.50.2300">
    <property type="match status" value="1"/>
</dbReference>
<dbReference type="CDD" id="cd06170">
    <property type="entry name" value="LuxR_C_like"/>
    <property type="match status" value="1"/>
</dbReference>